<reference evidence="6" key="1">
    <citation type="submission" date="2017-02" db="EMBL/GenBank/DDBJ databases">
        <authorList>
            <person name="Dridi B."/>
        </authorList>
    </citation>
    <scope>NUCLEOTIDE SEQUENCE [LARGE SCALE GENOMIC DNA]</scope>
    <source>
        <strain evidence="6">bH819</strain>
    </source>
</reference>
<dbReference type="PROSITE" id="PS00041">
    <property type="entry name" value="HTH_ARAC_FAMILY_1"/>
    <property type="match status" value="1"/>
</dbReference>
<accession>A0A1X6WPE2</accession>
<dbReference type="SMART" id="SM00342">
    <property type="entry name" value="HTH_ARAC"/>
    <property type="match status" value="1"/>
</dbReference>
<keyword evidence="2" id="KW-0238">DNA-binding</keyword>
<dbReference type="InterPro" id="IPR009057">
    <property type="entry name" value="Homeodomain-like_sf"/>
</dbReference>
<dbReference type="PRINTS" id="PR00032">
    <property type="entry name" value="HTHARAC"/>
</dbReference>
<keyword evidence="6" id="KW-1185">Reference proteome</keyword>
<dbReference type="SUPFAM" id="SSF46689">
    <property type="entry name" value="Homeodomain-like"/>
    <property type="match status" value="1"/>
</dbReference>
<evidence type="ECO:0000313" key="6">
    <source>
        <dbReference type="Proteomes" id="UP000195918"/>
    </source>
</evidence>
<dbReference type="Pfam" id="PF12833">
    <property type="entry name" value="HTH_18"/>
    <property type="match status" value="1"/>
</dbReference>
<evidence type="ECO:0000259" key="4">
    <source>
        <dbReference type="PROSITE" id="PS01124"/>
    </source>
</evidence>
<dbReference type="EMBL" id="FWFD01000013">
    <property type="protein sequence ID" value="SLM86149.1"/>
    <property type="molecule type" value="Genomic_DNA"/>
</dbReference>
<dbReference type="Pfam" id="PF10114">
    <property type="entry name" value="PocR"/>
    <property type="match status" value="1"/>
</dbReference>
<dbReference type="InterPro" id="IPR018062">
    <property type="entry name" value="HTH_AraC-typ_CS"/>
</dbReference>
<keyword evidence="1" id="KW-0805">Transcription regulation</keyword>
<dbReference type="Gene3D" id="1.10.10.60">
    <property type="entry name" value="Homeodomain-like"/>
    <property type="match status" value="2"/>
</dbReference>
<evidence type="ECO:0000256" key="2">
    <source>
        <dbReference type="ARBA" id="ARBA00023125"/>
    </source>
</evidence>
<dbReference type="RefSeq" id="WP_086951779.1">
    <property type="nucleotide sequence ID" value="NZ_FWFD01000013.1"/>
</dbReference>
<dbReference type="OrthoDB" id="9788446at2"/>
<feature type="domain" description="HTH araC/xylS-type" evidence="4">
    <location>
        <begin position="204"/>
        <end position="302"/>
    </location>
</feature>
<dbReference type="InterPro" id="IPR018771">
    <property type="entry name" value="PocR_dom"/>
</dbReference>
<evidence type="ECO:0000256" key="3">
    <source>
        <dbReference type="ARBA" id="ARBA00023163"/>
    </source>
</evidence>
<name>A0A1X6WPE2_9ENTE</name>
<dbReference type="InterPro" id="IPR020449">
    <property type="entry name" value="Tscrpt_reg_AraC-type_HTH"/>
</dbReference>
<gene>
    <name evidence="5" type="ORF">FM121_08675</name>
</gene>
<keyword evidence="3" id="KW-0804">Transcription</keyword>
<dbReference type="AlphaFoldDB" id="A0A1X6WPE2"/>
<evidence type="ECO:0000256" key="1">
    <source>
        <dbReference type="ARBA" id="ARBA00023015"/>
    </source>
</evidence>
<sequence>MNLKIEDILNMKEWEKLQDTIAEVTKLAIILVDYKGHPIGKHSNIQKFCSNVRSNPKLAKYCEKCDARGALEAVRQGEPFVYRCHFNLVDMAIPIIMDDQYLGAIMAGQIKITDEKETLEQLLSIDNVNQYVAFYLNHYNSIPTLTINELEKSANMINQLCQYLLTEVANHEYLVKSIDNKLIINKLSSDLSGNSYQTKDHTLQPIIDLLFENKQYMYTLNELSETFHISLSYLSRLLKKEFSEPFNKFYPRLKIEWAKKLLENSDKNITEISEALGFLDVSYFIRSFKKFEGISPLKYQKKM</sequence>
<protein>
    <submittedName>
        <fullName evidence="5">Two-component response regulator</fullName>
    </submittedName>
</protein>
<dbReference type="PANTHER" id="PTHR43280:SF28">
    <property type="entry name" value="HTH-TYPE TRANSCRIPTIONAL ACTIVATOR RHAS"/>
    <property type="match status" value="1"/>
</dbReference>
<dbReference type="GO" id="GO:0003700">
    <property type="term" value="F:DNA-binding transcription factor activity"/>
    <property type="evidence" value="ECO:0007669"/>
    <property type="project" value="InterPro"/>
</dbReference>
<dbReference type="PANTHER" id="PTHR43280">
    <property type="entry name" value="ARAC-FAMILY TRANSCRIPTIONAL REGULATOR"/>
    <property type="match status" value="1"/>
</dbReference>
<dbReference type="Proteomes" id="UP000195918">
    <property type="component" value="Unassembled WGS sequence"/>
</dbReference>
<dbReference type="GO" id="GO:0043565">
    <property type="term" value="F:sequence-specific DNA binding"/>
    <property type="evidence" value="ECO:0007669"/>
    <property type="project" value="InterPro"/>
</dbReference>
<organism evidence="5 6">
    <name type="scientific">Vagococcus fluvialis bH819</name>
    <dbReference type="NCBI Taxonomy" id="1255619"/>
    <lineage>
        <taxon>Bacteria</taxon>
        <taxon>Bacillati</taxon>
        <taxon>Bacillota</taxon>
        <taxon>Bacilli</taxon>
        <taxon>Lactobacillales</taxon>
        <taxon>Enterococcaceae</taxon>
        <taxon>Vagococcus</taxon>
    </lineage>
</organism>
<dbReference type="PROSITE" id="PS01124">
    <property type="entry name" value="HTH_ARAC_FAMILY_2"/>
    <property type="match status" value="1"/>
</dbReference>
<proteinExistence type="predicted"/>
<evidence type="ECO:0000313" key="5">
    <source>
        <dbReference type="EMBL" id="SLM86149.1"/>
    </source>
</evidence>
<dbReference type="InterPro" id="IPR018060">
    <property type="entry name" value="HTH_AraC"/>
</dbReference>